<dbReference type="Gene3D" id="3.30.1220.10">
    <property type="entry name" value="CobW-like, C-terminal domain"/>
    <property type="match status" value="1"/>
</dbReference>
<protein>
    <submittedName>
        <fullName evidence="7">GTP-binding protein</fullName>
    </submittedName>
</protein>
<proteinExistence type="inferred from homology"/>
<evidence type="ECO:0000259" key="6">
    <source>
        <dbReference type="SMART" id="SM00833"/>
    </source>
</evidence>
<dbReference type="SUPFAM" id="SSF90002">
    <property type="entry name" value="Hypothetical protein YjiA, C-terminal domain"/>
    <property type="match status" value="1"/>
</dbReference>
<organism evidence="7 8">
    <name type="scientific">Alkalihalobacterium chitinilyticum</name>
    <dbReference type="NCBI Taxonomy" id="2980103"/>
    <lineage>
        <taxon>Bacteria</taxon>
        <taxon>Bacillati</taxon>
        <taxon>Bacillota</taxon>
        <taxon>Bacilli</taxon>
        <taxon>Bacillales</taxon>
        <taxon>Bacillaceae</taxon>
        <taxon>Alkalihalobacterium</taxon>
    </lineage>
</organism>
<dbReference type="Gene3D" id="3.40.50.300">
    <property type="entry name" value="P-loop containing nucleotide triphosphate hydrolases"/>
    <property type="match status" value="1"/>
</dbReference>
<keyword evidence="3" id="KW-0143">Chaperone</keyword>
<feature type="domain" description="CobW C-terminal" evidence="6">
    <location>
        <begin position="252"/>
        <end position="345"/>
    </location>
</feature>
<dbReference type="PANTHER" id="PTHR43603:SF1">
    <property type="entry name" value="ZINC-REGULATED GTPASE METALLOPROTEIN ACTIVATOR 1"/>
    <property type="match status" value="1"/>
</dbReference>
<keyword evidence="8" id="KW-1185">Reference proteome</keyword>
<evidence type="ECO:0000256" key="2">
    <source>
        <dbReference type="ARBA" id="ARBA00022801"/>
    </source>
</evidence>
<dbReference type="PANTHER" id="PTHR43603">
    <property type="entry name" value="COBW DOMAIN-CONTAINING PROTEIN DDB_G0274527"/>
    <property type="match status" value="1"/>
</dbReference>
<name>A0ABT5V9H0_9BACI</name>
<dbReference type="InterPro" id="IPR011629">
    <property type="entry name" value="CobW-like_C"/>
</dbReference>
<dbReference type="InterPro" id="IPR003495">
    <property type="entry name" value="CobW/HypB/UreG_nucleotide-bd"/>
</dbReference>
<dbReference type="SMART" id="SM00833">
    <property type="entry name" value="CobW_C"/>
    <property type="match status" value="1"/>
</dbReference>
<evidence type="ECO:0000313" key="7">
    <source>
        <dbReference type="EMBL" id="MDE5412104.1"/>
    </source>
</evidence>
<gene>
    <name evidence="7" type="ORF">N7Z68_01725</name>
</gene>
<evidence type="ECO:0000256" key="5">
    <source>
        <dbReference type="ARBA" id="ARBA00049117"/>
    </source>
</evidence>
<keyword evidence="1" id="KW-0547">Nucleotide-binding</keyword>
<comment type="catalytic activity">
    <reaction evidence="5">
        <text>GTP + H2O = GDP + phosphate + H(+)</text>
        <dbReference type="Rhea" id="RHEA:19669"/>
        <dbReference type="ChEBI" id="CHEBI:15377"/>
        <dbReference type="ChEBI" id="CHEBI:15378"/>
        <dbReference type="ChEBI" id="CHEBI:37565"/>
        <dbReference type="ChEBI" id="CHEBI:43474"/>
        <dbReference type="ChEBI" id="CHEBI:58189"/>
    </reaction>
    <physiologicalReaction direction="left-to-right" evidence="5">
        <dbReference type="Rhea" id="RHEA:19670"/>
    </physiologicalReaction>
</comment>
<evidence type="ECO:0000256" key="4">
    <source>
        <dbReference type="ARBA" id="ARBA00034320"/>
    </source>
</evidence>
<sequence length="356" mass="40814">MNKVPITVITGMIGAGKTKISNRLIHGIKGSNCKVQVLVYYPDTITVVEDISTKRQYRKLPHQEQPAKLITTQEQLISEMISYSKEKQPIDELIIELAAGIPPQFFVEELFQSLEKDMLDKTFYIQSIVSVIDAQHFWFDYTSNHYVIYTNDNDRMEHTFAEVMISQIEFCSHIVINKCNFISKESLDETVSFIKKLQPKAQIIFSADGQVASQTFHSVNDVDLHQIKSNIGWKLELKNNSSTLNLVEKFGINSFIYESHSPIQLEKLEEWFRTFPSEILRSAGYLRTYSEAHGLELLYFSQVGASVIIETVDEHCTDTTARSKVVFFGFDLKDVEVTQQLNQCLMENNNINQTVV</sequence>
<comment type="caution">
    <text evidence="7">The sequence shown here is derived from an EMBL/GenBank/DDBJ whole genome shotgun (WGS) entry which is preliminary data.</text>
</comment>
<evidence type="ECO:0000313" key="8">
    <source>
        <dbReference type="Proteomes" id="UP001148125"/>
    </source>
</evidence>
<dbReference type="EMBL" id="JAOTPO010000001">
    <property type="protein sequence ID" value="MDE5412104.1"/>
    <property type="molecule type" value="Genomic_DNA"/>
</dbReference>
<dbReference type="InterPro" id="IPR051927">
    <property type="entry name" value="Zn_Chap_cDPG_Synth"/>
</dbReference>
<evidence type="ECO:0000256" key="3">
    <source>
        <dbReference type="ARBA" id="ARBA00023186"/>
    </source>
</evidence>
<reference evidence="7" key="1">
    <citation type="submission" date="2024-05" db="EMBL/GenBank/DDBJ databases">
        <title>Alkalihalobacillus sp. strain MEB203 novel alkaliphilic bacterium from Lonar Lake, India.</title>
        <authorList>
            <person name="Joshi A."/>
            <person name="Thite S."/>
            <person name="Mengade P."/>
        </authorList>
    </citation>
    <scope>NUCLEOTIDE SEQUENCE</scope>
    <source>
        <strain evidence="7">MEB 203</strain>
    </source>
</reference>
<dbReference type="InterPro" id="IPR036627">
    <property type="entry name" value="CobW-likC_sf"/>
</dbReference>
<dbReference type="InterPro" id="IPR027417">
    <property type="entry name" value="P-loop_NTPase"/>
</dbReference>
<accession>A0ABT5V9H0</accession>
<keyword evidence="2" id="KW-0378">Hydrolase</keyword>
<dbReference type="SUPFAM" id="SSF52540">
    <property type="entry name" value="P-loop containing nucleoside triphosphate hydrolases"/>
    <property type="match status" value="1"/>
</dbReference>
<dbReference type="Pfam" id="PF07683">
    <property type="entry name" value="CobW_C"/>
    <property type="match status" value="1"/>
</dbReference>
<dbReference type="Proteomes" id="UP001148125">
    <property type="component" value="Unassembled WGS sequence"/>
</dbReference>
<comment type="similarity">
    <text evidence="4">Belongs to the SIMIBI class G3E GTPase family. ZNG1 subfamily.</text>
</comment>
<dbReference type="RefSeq" id="WP_275116725.1">
    <property type="nucleotide sequence ID" value="NZ_JAOTPO010000001.1"/>
</dbReference>
<evidence type="ECO:0000256" key="1">
    <source>
        <dbReference type="ARBA" id="ARBA00022741"/>
    </source>
</evidence>
<dbReference type="Pfam" id="PF02492">
    <property type="entry name" value="cobW"/>
    <property type="match status" value="1"/>
</dbReference>